<organism evidence="11 12">
    <name type="scientific">Ceratina calcarata</name>
    <dbReference type="NCBI Taxonomy" id="156304"/>
    <lineage>
        <taxon>Eukaryota</taxon>
        <taxon>Metazoa</taxon>
        <taxon>Ecdysozoa</taxon>
        <taxon>Arthropoda</taxon>
        <taxon>Hexapoda</taxon>
        <taxon>Insecta</taxon>
        <taxon>Pterygota</taxon>
        <taxon>Neoptera</taxon>
        <taxon>Endopterygota</taxon>
        <taxon>Hymenoptera</taxon>
        <taxon>Apocrita</taxon>
        <taxon>Aculeata</taxon>
        <taxon>Apoidea</taxon>
        <taxon>Anthophila</taxon>
        <taxon>Apidae</taxon>
        <taxon>Ceratina</taxon>
        <taxon>Zadontomerus</taxon>
    </lineage>
</organism>
<feature type="transmembrane region" description="Helical" evidence="10">
    <location>
        <begin position="84"/>
        <end position="103"/>
    </location>
</feature>
<dbReference type="GO" id="GO:0045259">
    <property type="term" value="C:proton-transporting ATP synthase complex"/>
    <property type="evidence" value="ECO:0007669"/>
    <property type="project" value="UniProtKB-KW"/>
</dbReference>
<keyword evidence="9" id="KW-0066">ATP synthesis</keyword>
<keyword evidence="8 10" id="KW-0472">Membrane</keyword>
<dbReference type="AlphaFoldDB" id="A0AAJ7N661"/>
<dbReference type="PANTHER" id="PTHR13080:SF20">
    <property type="entry name" value="ATP SYNTHASE SUBUNIT F, MITOCHONDRIAL-RELATED"/>
    <property type="match status" value="1"/>
</dbReference>
<protein>
    <submittedName>
        <fullName evidence="12">ATP synthase subunit f, mitochondrial isoform X1</fullName>
    </submittedName>
    <submittedName>
        <fullName evidence="13">ATP synthase subunit f, mitochondrial isoform X2</fullName>
    </submittedName>
</protein>
<evidence type="ECO:0000256" key="2">
    <source>
        <dbReference type="ARBA" id="ARBA00005895"/>
    </source>
</evidence>
<dbReference type="Proteomes" id="UP000694925">
    <property type="component" value="Unplaced"/>
</dbReference>
<keyword evidence="11" id="KW-1185">Reference proteome</keyword>
<dbReference type="Pfam" id="PF10206">
    <property type="entry name" value="WRW"/>
    <property type="match status" value="1"/>
</dbReference>
<evidence type="ECO:0000313" key="12">
    <source>
        <dbReference type="RefSeq" id="XP_017879506.1"/>
    </source>
</evidence>
<evidence type="ECO:0000256" key="9">
    <source>
        <dbReference type="ARBA" id="ARBA00023310"/>
    </source>
</evidence>
<evidence type="ECO:0000313" key="13">
    <source>
        <dbReference type="RefSeq" id="XP_017879507.1"/>
    </source>
</evidence>
<gene>
    <name evidence="12 13" type="primary">LOC108624613</name>
</gene>
<dbReference type="RefSeq" id="XP_017879507.1">
    <property type="nucleotide sequence ID" value="XM_018024018.2"/>
</dbReference>
<accession>A0AAJ7N661</accession>
<evidence type="ECO:0000256" key="1">
    <source>
        <dbReference type="ARBA" id="ARBA00004325"/>
    </source>
</evidence>
<dbReference type="PANTHER" id="PTHR13080">
    <property type="entry name" value="ATP SYNTHASE F CHAIN, MITOCHONDRIAL-RELATED"/>
    <property type="match status" value="1"/>
</dbReference>
<reference evidence="12 13" key="1">
    <citation type="submission" date="2025-04" db="UniProtKB">
        <authorList>
            <consortium name="RefSeq"/>
        </authorList>
    </citation>
    <scope>IDENTIFICATION</scope>
    <source>
        <tissue evidence="12 13">Whole body</tissue>
    </source>
</reference>
<dbReference type="RefSeq" id="XP_017879506.1">
    <property type="nucleotide sequence ID" value="XM_018024017.2"/>
</dbReference>
<evidence type="ECO:0000256" key="7">
    <source>
        <dbReference type="ARBA" id="ARBA00023128"/>
    </source>
</evidence>
<evidence type="ECO:0000256" key="3">
    <source>
        <dbReference type="ARBA" id="ARBA00022448"/>
    </source>
</evidence>
<dbReference type="GeneID" id="108624613"/>
<keyword evidence="3" id="KW-0813">Transport</keyword>
<keyword evidence="6" id="KW-0406">Ion transport</keyword>
<proteinExistence type="inferred from homology"/>
<evidence type="ECO:0000256" key="6">
    <source>
        <dbReference type="ARBA" id="ARBA00023065"/>
    </source>
</evidence>
<dbReference type="KEGG" id="ccal:108624613"/>
<evidence type="ECO:0000313" key="11">
    <source>
        <dbReference type="Proteomes" id="UP000694925"/>
    </source>
</evidence>
<dbReference type="GO" id="GO:0031966">
    <property type="term" value="C:mitochondrial membrane"/>
    <property type="evidence" value="ECO:0007669"/>
    <property type="project" value="UniProtKB-SubCell"/>
</dbReference>
<dbReference type="GO" id="GO:0046933">
    <property type="term" value="F:proton-transporting ATP synthase activity, rotational mechanism"/>
    <property type="evidence" value="ECO:0007669"/>
    <property type="project" value="TreeGrafter"/>
</dbReference>
<keyword evidence="5" id="KW-0375">Hydrogen ion transport</keyword>
<dbReference type="GO" id="GO:0042776">
    <property type="term" value="P:proton motive force-driven mitochondrial ATP synthesis"/>
    <property type="evidence" value="ECO:0007669"/>
    <property type="project" value="TreeGrafter"/>
</dbReference>
<evidence type="ECO:0000256" key="5">
    <source>
        <dbReference type="ARBA" id="ARBA00022781"/>
    </source>
</evidence>
<evidence type="ECO:0000256" key="10">
    <source>
        <dbReference type="SAM" id="Phobius"/>
    </source>
</evidence>
<keyword evidence="10" id="KW-0812">Transmembrane</keyword>
<comment type="subcellular location">
    <subcellularLocation>
        <location evidence="1">Mitochondrion membrane</location>
    </subcellularLocation>
</comment>
<keyword evidence="4" id="KW-0138">CF(0)</keyword>
<sequence length="117" mass="13940">MENLKNLIDLKKFGNYPEGYDPARHGPYDPSRYYGKPDTPFGEVKLGELPAWISRREKGPRQFLGLCSRAFWRWQMKYIHPRKANMAPIWQLCAGGMILFYSLNYQRLRGHRNYVYH</sequence>
<evidence type="ECO:0000256" key="4">
    <source>
        <dbReference type="ARBA" id="ARBA00022547"/>
    </source>
</evidence>
<comment type="similarity">
    <text evidence="2">Belongs to the ATPase F chain family.</text>
</comment>
<evidence type="ECO:0000256" key="8">
    <source>
        <dbReference type="ARBA" id="ARBA00023136"/>
    </source>
</evidence>
<keyword evidence="10" id="KW-1133">Transmembrane helix</keyword>
<dbReference type="InterPro" id="IPR019344">
    <property type="entry name" value="F1F0-ATPsyn_F_prd"/>
</dbReference>
<name>A0AAJ7N661_9HYME</name>
<keyword evidence="7" id="KW-0496">Mitochondrion</keyword>